<reference evidence="3" key="1">
    <citation type="submission" date="2024-05" db="EMBL/GenBank/DDBJ databases">
        <title>Whole genome shotgun sequence of Streptomyces hydrogenans NBRC 13475.</title>
        <authorList>
            <person name="Komaki H."/>
            <person name="Tamura T."/>
        </authorList>
    </citation>
    <scope>NUCLEOTIDE SEQUENCE</scope>
    <source>
        <strain evidence="3">NBRC 13475</strain>
    </source>
</reference>
<dbReference type="PROSITE" id="PS51186">
    <property type="entry name" value="GNAT"/>
    <property type="match status" value="1"/>
</dbReference>
<accession>A0ABQ3PSF5</accession>
<name>A0ABQ3PSF5_9ACTN</name>
<evidence type="ECO:0000259" key="2">
    <source>
        <dbReference type="PROSITE" id="PS51186"/>
    </source>
</evidence>
<feature type="compositionally biased region" description="Gly residues" evidence="1">
    <location>
        <begin position="80"/>
        <end position="90"/>
    </location>
</feature>
<dbReference type="Proteomes" id="UP001052739">
    <property type="component" value="Unassembled WGS sequence"/>
</dbReference>
<sequence>MGTRWTAGGEDAGDIPKNRFSRSPNGSEGPKEEPNAIDMSALLKGMGGPPHSNPAAPAPQTEQGASATEGEVLGRDGAGRGDGGYGRSGVRGRAGGAGAYGAVPSARGPPAARVPYGTRAAGGWSRNPYGDRVLRGRGRCAHRSSLPRASTIGGMTAPEALIRPAVAADLEAVASLYAHYVRHTVVTFDETPPPVAHWRERLAELTERGLPFLVAEVAGEVAGYAYASPWRPKPAYRHSVENSVYLAPEATGRGLGTLLMRPLVAACARAGAHQMIAVVADSGTEASQALHRRLGFAEAGRLRAVGHKHGHWVDTVLFQLPLTDGRGSAGVTGAP</sequence>
<dbReference type="PANTHER" id="PTHR43072:SF8">
    <property type="entry name" value="ACYLTRANSFERASE FABY-RELATED"/>
    <property type="match status" value="1"/>
</dbReference>
<dbReference type="PANTHER" id="PTHR43072">
    <property type="entry name" value="N-ACETYLTRANSFERASE"/>
    <property type="match status" value="1"/>
</dbReference>
<protein>
    <recommendedName>
        <fullName evidence="2">N-acetyltransferase domain-containing protein</fullName>
    </recommendedName>
</protein>
<gene>
    <name evidence="3" type="ORF">Shyd_93240</name>
</gene>
<keyword evidence="4" id="KW-1185">Reference proteome</keyword>
<dbReference type="InterPro" id="IPR000182">
    <property type="entry name" value="GNAT_dom"/>
</dbReference>
<dbReference type="EMBL" id="BNDW01000117">
    <property type="protein sequence ID" value="GHI27953.1"/>
    <property type="molecule type" value="Genomic_DNA"/>
</dbReference>
<feature type="region of interest" description="Disordered" evidence="1">
    <location>
        <begin position="1"/>
        <end position="90"/>
    </location>
</feature>
<dbReference type="Pfam" id="PF00583">
    <property type="entry name" value="Acetyltransf_1"/>
    <property type="match status" value="1"/>
</dbReference>
<comment type="caution">
    <text evidence="3">The sequence shown here is derived from an EMBL/GenBank/DDBJ whole genome shotgun (WGS) entry which is preliminary data.</text>
</comment>
<proteinExistence type="predicted"/>
<dbReference type="SUPFAM" id="SSF55729">
    <property type="entry name" value="Acyl-CoA N-acyltransferases (Nat)"/>
    <property type="match status" value="1"/>
</dbReference>
<dbReference type="InterPro" id="IPR016181">
    <property type="entry name" value="Acyl_CoA_acyltransferase"/>
</dbReference>
<evidence type="ECO:0000313" key="4">
    <source>
        <dbReference type="Proteomes" id="UP001052739"/>
    </source>
</evidence>
<evidence type="ECO:0000256" key="1">
    <source>
        <dbReference type="SAM" id="MobiDB-lite"/>
    </source>
</evidence>
<evidence type="ECO:0000313" key="3">
    <source>
        <dbReference type="EMBL" id="GHI27953.1"/>
    </source>
</evidence>
<organism evidence="3 4">
    <name type="scientific">Streptomyces hydrogenans</name>
    <dbReference type="NCBI Taxonomy" id="1873719"/>
    <lineage>
        <taxon>Bacteria</taxon>
        <taxon>Bacillati</taxon>
        <taxon>Actinomycetota</taxon>
        <taxon>Actinomycetes</taxon>
        <taxon>Kitasatosporales</taxon>
        <taxon>Streptomycetaceae</taxon>
        <taxon>Streptomyces</taxon>
    </lineage>
</organism>
<dbReference type="Gene3D" id="3.40.630.30">
    <property type="match status" value="1"/>
</dbReference>
<dbReference type="CDD" id="cd04301">
    <property type="entry name" value="NAT_SF"/>
    <property type="match status" value="1"/>
</dbReference>
<feature type="domain" description="N-acetyltransferase" evidence="2">
    <location>
        <begin position="160"/>
        <end position="323"/>
    </location>
</feature>